<dbReference type="Proteomes" id="UP001552594">
    <property type="component" value="Unassembled WGS sequence"/>
</dbReference>
<name>A0ABV3K177_STRON</name>
<protein>
    <submittedName>
        <fullName evidence="2">Uncharacterized protein</fullName>
    </submittedName>
</protein>
<keyword evidence="1" id="KW-0472">Membrane</keyword>
<accession>A0ABV3K177</accession>
<organism evidence="2 3">
    <name type="scientific">Streptomyces orinoci</name>
    <name type="common">Streptoverticillium orinoci</name>
    <dbReference type="NCBI Taxonomy" id="67339"/>
    <lineage>
        <taxon>Bacteria</taxon>
        <taxon>Bacillati</taxon>
        <taxon>Actinomycetota</taxon>
        <taxon>Actinomycetes</taxon>
        <taxon>Kitasatosporales</taxon>
        <taxon>Streptomycetaceae</taxon>
        <taxon>Streptomyces</taxon>
    </lineage>
</organism>
<evidence type="ECO:0000256" key="1">
    <source>
        <dbReference type="SAM" id="Phobius"/>
    </source>
</evidence>
<keyword evidence="3" id="KW-1185">Reference proteome</keyword>
<dbReference type="EMBL" id="JBFAUK010000017">
    <property type="protein sequence ID" value="MEV5508888.1"/>
    <property type="molecule type" value="Genomic_DNA"/>
</dbReference>
<gene>
    <name evidence="2" type="ORF">AB0L16_20995</name>
</gene>
<comment type="caution">
    <text evidence="2">The sequence shown here is derived from an EMBL/GenBank/DDBJ whole genome shotgun (WGS) entry which is preliminary data.</text>
</comment>
<keyword evidence="1" id="KW-0812">Transmembrane</keyword>
<dbReference type="RefSeq" id="WP_241561361.1">
    <property type="nucleotide sequence ID" value="NZ_JBFAUK010000017.1"/>
</dbReference>
<proteinExistence type="predicted"/>
<feature type="transmembrane region" description="Helical" evidence="1">
    <location>
        <begin position="95"/>
        <end position="118"/>
    </location>
</feature>
<evidence type="ECO:0000313" key="3">
    <source>
        <dbReference type="Proteomes" id="UP001552594"/>
    </source>
</evidence>
<evidence type="ECO:0000313" key="2">
    <source>
        <dbReference type="EMBL" id="MEV5508888.1"/>
    </source>
</evidence>
<reference evidence="2 3" key="1">
    <citation type="submission" date="2024-06" db="EMBL/GenBank/DDBJ databases">
        <title>The Natural Products Discovery Center: Release of the First 8490 Sequenced Strains for Exploring Actinobacteria Biosynthetic Diversity.</title>
        <authorList>
            <person name="Kalkreuter E."/>
            <person name="Kautsar S.A."/>
            <person name="Yang D."/>
            <person name="Bader C.D."/>
            <person name="Teijaro C.N."/>
            <person name="Fluegel L."/>
            <person name="Davis C.M."/>
            <person name="Simpson J.R."/>
            <person name="Lauterbach L."/>
            <person name="Steele A.D."/>
            <person name="Gui C."/>
            <person name="Meng S."/>
            <person name="Li G."/>
            <person name="Viehrig K."/>
            <person name="Ye F."/>
            <person name="Su P."/>
            <person name="Kiefer A.F."/>
            <person name="Nichols A."/>
            <person name="Cepeda A.J."/>
            <person name="Yan W."/>
            <person name="Fan B."/>
            <person name="Jiang Y."/>
            <person name="Adhikari A."/>
            <person name="Zheng C.-J."/>
            <person name="Schuster L."/>
            <person name="Cowan T.M."/>
            <person name="Smanski M.J."/>
            <person name="Chevrette M.G."/>
            <person name="De Carvalho L.P.S."/>
            <person name="Shen B."/>
        </authorList>
    </citation>
    <scope>NUCLEOTIDE SEQUENCE [LARGE SCALE GENOMIC DNA]</scope>
    <source>
        <strain evidence="2 3">NPDC052347</strain>
    </source>
</reference>
<feature type="transmembrane region" description="Helical" evidence="1">
    <location>
        <begin position="52"/>
        <end position="75"/>
    </location>
</feature>
<keyword evidence="1" id="KW-1133">Transmembrane helix</keyword>
<sequence>MTTATAPRWAVHAAHLPALLTLPSGLWRLALVCGFSAGYTPEGRHRLGITGWGAAWPLALTVLTEGAALLTLGLVRPWGEALPGWLGGRPIPARAATITAAAGCAVLLLLWTPFLFWWHYPDTGMTPTGHTVVGFLYLPGAVGAGGGGADGGVLEAEAGGCVCGVNSPLTRLS</sequence>
<feature type="transmembrane region" description="Helical" evidence="1">
    <location>
        <begin position="20"/>
        <end position="40"/>
    </location>
</feature>